<dbReference type="GO" id="GO:0046873">
    <property type="term" value="F:metal ion transmembrane transporter activity"/>
    <property type="evidence" value="ECO:0007669"/>
    <property type="project" value="InterPro"/>
</dbReference>
<evidence type="ECO:0000256" key="7">
    <source>
        <dbReference type="SAM" id="Phobius"/>
    </source>
</evidence>
<feature type="transmembrane region" description="Helical" evidence="7">
    <location>
        <begin position="285"/>
        <end position="301"/>
    </location>
</feature>
<dbReference type="Proteomes" id="UP000005018">
    <property type="component" value="Chromosome 4"/>
</dbReference>
<feature type="transmembrane region" description="Helical" evidence="7">
    <location>
        <begin position="163"/>
        <end position="184"/>
    </location>
</feature>
<dbReference type="EMBL" id="HE681722">
    <property type="protein sequence ID" value="CCG23491.1"/>
    <property type="molecule type" value="Genomic_DNA"/>
</dbReference>
<dbReference type="OrthoDB" id="19859at2759"/>
<evidence type="ECO:0000256" key="2">
    <source>
        <dbReference type="ARBA" id="ARBA00004394"/>
    </source>
</evidence>
<feature type="transmembrane region" description="Helical" evidence="7">
    <location>
        <begin position="12"/>
        <end position="30"/>
    </location>
</feature>
<dbReference type="Pfam" id="PF02535">
    <property type="entry name" value="Zip"/>
    <property type="match status" value="1"/>
</dbReference>
<keyword evidence="3 7" id="KW-0812">Transmembrane</keyword>
<evidence type="ECO:0000256" key="5">
    <source>
        <dbReference type="ARBA" id="ARBA00023034"/>
    </source>
</evidence>
<feature type="transmembrane region" description="Helical" evidence="7">
    <location>
        <begin position="72"/>
        <end position="93"/>
    </location>
</feature>
<dbReference type="KEGG" id="cot:CORT_0D06570"/>
<evidence type="ECO:0000256" key="1">
    <source>
        <dbReference type="ARBA" id="ARBA00004127"/>
    </source>
</evidence>
<dbReference type="PANTHER" id="PTHR16133:SF0">
    <property type="entry name" value="ZINC_IRON REGULATED TRANSPORTER-RELATED PROTEIN 102B, ISOFORM E"/>
    <property type="match status" value="1"/>
</dbReference>
<evidence type="ECO:0000256" key="3">
    <source>
        <dbReference type="ARBA" id="ARBA00022692"/>
    </source>
</evidence>
<organism evidence="8 9">
    <name type="scientific">Candida orthopsilosis (strain 90-125)</name>
    <name type="common">Yeast</name>
    <dbReference type="NCBI Taxonomy" id="1136231"/>
    <lineage>
        <taxon>Eukaryota</taxon>
        <taxon>Fungi</taxon>
        <taxon>Dikarya</taxon>
        <taxon>Ascomycota</taxon>
        <taxon>Saccharomycotina</taxon>
        <taxon>Pichiomycetes</taxon>
        <taxon>Debaryomycetaceae</taxon>
        <taxon>Candida/Lodderomyces clade</taxon>
        <taxon>Candida</taxon>
    </lineage>
</organism>
<sequence length="303" mass="32493">MSILLSKFVELFAVTLVMAATTFISSIAPLKFFTVSGTNLTYLTNFSVGVLVGTALLIVLPEGVEILNEGMYKLTSFTVGLPILVGFVLMFTIEKFVGHNGNDRISYSATTNTNSTTSSVFDEGRIAFTVGSVLKSSITLGLLVHAAVDGISLGSSFADQDSTLQFVMVIALIIHKIPTAFSLGTILSKERLEDKVLLIHLGLFALSTPVSTWITFTIIGFFNTNIQFVTGILLLFSSGTFLYVVFHVINEFEDGLFEDGTNGGGETSGSDGSTIVDGQTKKKNIFVAIVGLMIPLLLSLIKE</sequence>
<accession>H8X5N3</accession>
<dbReference type="InterPro" id="IPR045891">
    <property type="entry name" value="ZIP9"/>
</dbReference>
<gene>
    <name evidence="8" type="ORF">CORT_0D06570</name>
</gene>
<evidence type="ECO:0000313" key="8">
    <source>
        <dbReference type="EMBL" id="CCG23491.1"/>
    </source>
</evidence>
<protein>
    <submittedName>
        <fullName evidence="8">Golgi membrane protein</fullName>
    </submittedName>
</protein>
<feature type="transmembrane region" description="Helical" evidence="7">
    <location>
        <begin position="228"/>
        <end position="249"/>
    </location>
</feature>
<dbReference type="AlphaFoldDB" id="H8X5N3"/>
<reference evidence="8 9" key="1">
    <citation type="journal article" date="2012" name="PLoS ONE">
        <title>Sequence and analysis of the genome of the pathogenic yeast Candida orthopsilosis.</title>
        <authorList>
            <person name="Riccombeni A."/>
            <person name="Vidanes G."/>
            <person name="Proux-Wera E."/>
            <person name="Wolfe K.H."/>
            <person name="Butler G."/>
        </authorList>
    </citation>
    <scope>NUCLEOTIDE SEQUENCE [LARGE SCALE GENOMIC DNA]</scope>
    <source>
        <strain evidence="8 9">Co 90-125</strain>
    </source>
</reference>
<keyword evidence="5" id="KW-0333">Golgi apparatus</keyword>
<dbReference type="GO" id="GO:0006829">
    <property type="term" value="P:zinc ion transport"/>
    <property type="evidence" value="ECO:0007669"/>
    <property type="project" value="InterPro"/>
</dbReference>
<dbReference type="eggNOG" id="KOG3907">
    <property type="taxonomic scope" value="Eukaryota"/>
</dbReference>
<feature type="transmembrane region" description="Helical" evidence="7">
    <location>
        <begin position="196"/>
        <end position="222"/>
    </location>
</feature>
<keyword evidence="4 7" id="KW-1133">Transmembrane helix</keyword>
<evidence type="ECO:0000256" key="4">
    <source>
        <dbReference type="ARBA" id="ARBA00022989"/>
    </source>
</evidence>
<keyword evidence="9" id="KW-1185">Reference proteome</keyword>
<comment type="subcellular location">
    <subcellularLocation>
        <location evidence="1">Endomembrane system</location>
        <topology evidence="1">Multi-pass membrane protein</topology>
    </subcellularLocation>
    <subcellularLocation>
        <location evidence="2">Golgi apparatus membrane</location>
    </subcellularLocation>
</comment>
<dbReference type="GeneID" id="14540632"/>
<dbReference type="PANTHER" id="PTHR16133">
    <property type="entry name" value="SOLUTE CARRIER FAMILY 39 ZINC TRANSPORTER , MEMBER 9-RELATED"/>
    <property type="match status" value="1"/>
</dbReference>
<name>H8X5N3_CANO9</name>
<dbReference type="InterPro" id="IPR003689">
    <property type="entry name" value="ZIP"/>
</dbReference>
<evidence type="ECO:0000256" key="6">
    <source>
        <dbReference type="ARBA" id="ARBA00023136"/>
    </source>
</evidence>
<evidence type="ECO:0000313" key="9">
    <source>
        <dbReference type="Proteomes" id="UP000005018"/>
    </source>
</evidence>
<keyword evidence="6 7" id="KW-0472">Membrane</keyword>
<dbReference type="RefSeq" id="XP_003869624.1">
    <property type="nucleotide sequence ID" value="XM_003869575.1"/>
</dbReference>
<feature type="transmembrane region" description="Helical" evidence="7">
    <location>
        <begin position="42"/>
        <end position="60"/>
    </location>
</feature>
<dbReference type="HOGENOM" id="CLU_028824_1_0_1"/>
<dbReference type="GO" id="GO:0000139">
    <property type="term" value="C:Golgi membrane"/>
    <property type="evidence" value="ECO:0007669"/>
    <property type="project" value="UniProtKB-SubCell"/>
</dbReference>
<proteinExistence type="predicted"/>